<dbReference type="Gene3D" id="3.40.50.12780">
    <property type="entry name" value="N-terminal domain of ligase-like"/>
    <property type="match status" value="1"/>
</dbReference>
<dbReference type="EMBL" id="FOFO01000026">
    <property type="protein sequence ID" value="SEQ36068.1"/>
    <property type="molecule type" value="Genomic_DNA"/>
</dbReference>
<organism evidence="7 8">
    <name type="scientific">Ectothiorhodospira magna</name>
    <dbReference type="NCBI Taxonomy" id="867345"/>
    <lineage>
        <taxon>Bacteria</taxon>
        <taxon>Pseudomonadati</taxon>
        <taxon>Pseudomonadota</taxon>
        <taxon>Gammaproteobacteria</taxon>
        <taxon>Chromatiales</taxon>
        <taxon>Ectothiorhodospiraceae</taxon>
        <taxon>Ectothiorhodospira</taxon>
    </lineage>
</organism>
<dbReference type="GO" id="GO:0008756">
    <property type="term" value="F:o-succinylbenzoate-CoA ligase activity"/>
    <property type="evidence" value="ECO:0007669"/>
    <property type="project" value="InterPro"/>
</dbReference>
<name>A0A1H9FFH8_9GAMM</name>
<gene>
    <name evidence="7" type="ORF">SAMN05421693_1269</name>
</gene>
<keyword evidence="4" id="KW-0067">ATP-binding</keyword>
<dbReference type="RefSeq" id="WP_090208614.1">
    <property type="nucleotide sequence ID" value="NZ_FOFO01000026.1"/>
</dbReference>
<dbReference type="SUPFAM" id="SSF56801">
    <property type="entry name" value="Acetyl-CoA synthetase-like"/>
    <property type="match status" value="1"/>
</dbReference>
<accession>A0A1H9FFH8</accession>
<proteinExistence type="predicted"/>
<dbReference type="Pfam" id="PF00501">
    <property type="entry name" value="AMP-binding"/>
    <property type="match status" value="1"/>
</dbReference>
<dbReference type="OrthoDB" id="9803968at2"/>
<evidence type="ECO:0000259" key="5">
    <source>
        <dbReference type="Pfam" id="PF00501"/>
    </source>
</evidence>
<evidence type="ECO:0000256" key="2">
    <source>
        <dbReference type="ARBA" id="ARBA00022598"/>
    </source>
</evidence>
<dbReference type="AlphaFoldDB" id="A0A1H9FFH8"/>
<dbReference type="NCBIfam" id="TIGR01923">
    <property type="entry name" value="menE"/>
    <property type="match status" value="1"/>
</dbReference>
<keyword evidence="8" id="KW-1185">Reference proteome</keyword>
<dbReference type="PANTHER" id="PTHR43767">
    <property type="entry name" value="LONG-CHAIN-FATTY-ACID--COA LIGASE"/>
    <property type="match status" value="1"/>
</dbReference>
<dbReference type="InterPro" id="IPR050237">
    <property type="entry name" value="ATP-dep_AMP-bd_enzyme"/>
</dbReference>
<feature type="domain" description="AMP-binding enzyme C-terminal" evidence="6">
    <location>
        <begin position="377"/>
        <end position="436"/>
    </location>
</feature>
<dbReference type="Proteomes" id="UP000199496">
    <property type="component" value="Unassembled WGS sequence"/>
</dbReference>
<keyword evidence="2 7" id="KW-0436">Ligase</keyword>
<dbReference type="InterPro" id="IPR010192">
    <property type="entry name" value="MenE"/>
</dbReference>
<sequence length="464" mass="50867">MSHISSHPDLPCLLHQASGQHPQAPAILTPGMRVTFAELETQVSRRADILRLAGIRPGDWVALRTRSSLPGIIDLLAIMRSGACLLPVNPALPMGTLTHILEHQGIGWLLQEPGQHPCPTGQPRVHTDPDRADHGTCLQFPAHAPCSGIFTSGSTGQPRIAVHRYPNHVYSAAGSATQIPLVPGHRYLLSLPTYHIGGLAIVFRCLMGGAALVLDGRAEDAGFLLHMAVTHVSMVETQLYRLLQQSAPLPRLECLLLGGGPVRETLLATAAEHGLPCWTSYGLTEMTAQVITQPPQAAARILPHRECHLNHDQEILVRGDTLFMGYRQGGHLVPATDADGWFHTRDLGRWDRGQFTVTGRLDNQFISGGENIQPEIIEQHLHDHPDIVQAVVVPRQDPEFGQRPVAFIQSTGPLNTKALQGWLRERLNPFMVPVAFLPLPPSADLKARRRDLIRLANAQHQRTL</sequence>
<dbReference type="Gene3D" id="3.40.50.980">
    <property type="match status" value="1"/>
</dbReference>
<evidence type="ECO:0000256" key="4">
    <source>
        <dbReference type="ARBA" id="ARBA00022840"/>
    </source>
</evidence>
<feature type="domain" description="AMP-dependent synthetase/ligase" evidence="5">
    <location>
        <begin position="16"/>
        <end position="326"/>
    </location>
</feature>
<dbReference type="InterPro" id="IPR042099">
    <property type="entry name" value="ANL_N_sf"/>
</dbReference>
<evidence type="ECO:0000256" key="3">
    <source>
        <dbReference type="ARBA" id="ARBA00022741"/>
    </source>
</evidence>
<evidence type="ECO:0000313" key="8">
    <source>
        <dbReference type="Proteomes" id="UP000199496"/>
    </source>
</evidence>
<dbReference type="CDD" id="cd17630">
    <property type="entry name" value="OSB_MenE-like"/>
    <property type="match status" value="1"/>
</dbReference>
<dbReference type="GO" id="GO:0009234">
    <property type="term" value="P:menaquinone biosynthetic process"/>
    <property type="evidence" value="ECO:0007669"/>
    <property type="project" value="UniProtKB-KW"/>
</dbReference>
<reference evidence="7 8" key="1">
    <citation type="submission" date="2016-10" db="EMBL/GenBank/DDBJ databases">
        <authorList>
            <person name="de Groot N.N."/>
        </authorList>
    </citation>
    <scope>NUCLEOTIDE SEQUENCE [LARGE SCALE GENOMIC DNA]</scope>
    <source>
        <strain evidence="7 8">B7-7</strain>
    </source>
</reference>
<keyword evidence="1" id="KW-0474">Menaquinone biosynthesis</keyword>
<dbReference type="InterPro" id="IPR025110">
    <property type="entry name" value="AMP-bd_C"/>
</dbReference>
<evidence type="ECO:0000313" key="7">
    <source>
        <dbReference type="EMBL" id="SEQ36068.1"/>
    </source>
</evidence>
<protein>
    <submittedName>
        <fullName evidence="7">O-succinylbenzoic acid--CoA ligase</fullName>
    </submittedName>
</protein>
<dbReference type="InterPro" id="IPR000873">
    <property type="entry name" value="AMP-dep_synth/lig_dom"/>
</dbReference>
<dbReference type="GO" id="GO:0005524">
    <property type="term" value="F:ATP binding"/>
    <property type="evidence" value="ECO:0007669"/>
    <property type="project" value="UniProtKB-KW"/>
</dbReference>
<dbReference type="PANTHER" id="PTHR43767:SF10">
    <property type="entry name" value="SURFACTIN SYNTHASE SUBUNIT 1"/>
    <property type="match status" value="1"/>
</dbReference>
<keyword evidence="3" id="KW-0547">Nucleotide-binding</keyword>
<dbReference type="STRING" id="867345.SAMN05421693_1269"/>
<dbReference type="Pfam" id="PF13193">
    <property type="entry name" value="AMP-binding_C"/>
    <property type="match status" value="1"/>
</dbReference>
<dbReference type="Gene3D" id="3.30.300.30">
    <property type="match status" value="1"/>
</dbReference>
<evidence type="ECO:0000259" key="6">
    <source>
        <dbReference type="Pfam" id="PF13193"/>
    </source>
</evidence>
<dbReference type="InterPro" id="IPR045851">
    <property type="entry name" value="AMP-bd_C_sf"/>
</dbReference>
<evidence type="ECO:0000256" key="1">
    <source>
        <dbReference type="ARBA" id="ARBA00022428"/>
    </source>
</evidence>